<reference evidence="1 2" key="1">
    <citation type="submission" date="2019-05" db="EMBL/GenBank/DDBJ databases">
        <title>Another draft genome of Portunus trituberculatus and its Hox gene families provides insights of decapod evolution.</title>
        <authorList>
            <person name="Jeong J.-H."/>
            <person name="Song I."/>
            <person name="Kim S."/>
            <person name="Choi T."/>
            <person name="Kim D."/>
            <person name="Ryu S."/>
            <person name="Kim W."/>
        </authorList>
    </citation>
    <scope>NUCLEOTIDE SEQUENCE [LARGE SCALE GENOMIC DNA]</scope>
    <source>
        <tissue evidence="1">Muscle</tissue>
    </source>
</reference>
<gene>
    <name evidence="1" type="ORF">E2C01_028297</name>
</gene>
<accession>A0A5B7EN96</accession>
<dbReference type="AlphaFoldDB" id="A0A5B7EN96"/>
<sequence>MRLQILVRLNLRQFPAGSPAAAGAAGVTDCGSVKYKTRTEGGNPPASSPHANTVGRVGRSEAKLVPLGECKRQDPRPLHAGLTHGEGGGEDVGVWGVGCLDAARRCWANRLIT</sequence>
<keyword evidence="2" id="KW-1185">Reference proteome</keyword>
<protein>
    <submittedName>
        <fullName evidence="1">Uncharacterized protein</fullName>
    </submittedName>
</protein>
<dbReference type="Proteomes" id="UP000324222">
    <property type="component" value="Unassembled WGS sequence"/>
</dbReference>
<proteinExistence type="predicted"/>
<name>A0A5B7EN96_PORTR</name>
<evidence type="ECO:0000313" key="2">
    <source>
        <dbReference type="Proteomes" id="UP000324222"/>
    </source>
</evidence>
<dbReference type="EMBL" id="VSRR010003154">
    <property type="protein sequence ID" value="MPC34895.1"/>
    <property type="molecule type" value="Genomic_DNA"/>
</dbReference>
<organism evidence="1 2">
    <name type="scientific">Portunus trituberculatus</name>
    <name type="common">Swimming crab</name>
    <name type="synonym">Neptunus trituberculatus</name>
    <dbReference type="NCBI Taxonomy" id="210409"/>
    <lineage>
        <taxon>Eukaryota</taxon>
        <taxon>Metazoa</taxon>
        <taxon>Ecdysozoa</taxon>
        <taxon>Arthropoda</taxon>
        <taxon>Crustacea</taxon>
        <taxon>Multicrustacea</taxon>
        <taxon>Malacostraca</taxon>
        <taxon>Eumalacostraca</taxon>
        <taxon>Eucarida</taxon>
        <taxon>Decapoda</taxon>
        <taxon>Pleocyemata</taxon>
        <taxon>Brachyura</taxon>
        <taxon>Eubrachyura</taxon>
        <taxon>Portunoidea</taxon>
        <taxon>Portunidae</taxon>
        <taxon>Portuninae</taxon>
        <taxon>Portunus</taxon>
    </lineage>
</organism>
<comment type="caution">
    <text evidence="1">The sequence shown here is derived from an EMBL/GenBank/DDBJ whole genome shotgun (WGS) entry which is preliminary data.</text>
</comment>
<evidence type="ECO:0000313" key="1">
    <source>
        <dbReference type="EMBL" id="MPC34895.1"/>
    </source>
</evidence>